<gene>
    <name evidence="2" type="ORF">L195_g036011</name>
</gene>
<comment type="caution">
    <text evidence="2">The sequence shown here is derived from an EMBL/GenBank/DDBJ whole genome shotgun (WGS) entry which is preliminary data.</text>
</comment>
<dbReference type="PANTHER" id="PTHR33710:SF80">
    <property type="entry name" value="ENDONUCLEASE_EXONUCLEASE_PHOSPHATASE"/>
    <property type="match status" value="1"/>
</dbReference>
<accession>A0A2K3LNC0</accession>
<dbReference type="Proteomes" id="UP000236291">
    <property type="component" value="Unassembled WGS sequence"/>
</dbReference>
<evidence type="ECO:0000313" key="3">
    <source>
        <dbReference type="Proteomes" id="UP000236291"/>
    </source>
</evidence>
<sequence length="118" mass="13759">MIHYGIYNINGTFLNWFIAIYALNQLEHRRKLWKALEDIHNTQQGPWCLMGYFNNVLNSADRVGGKLVHESEYTDLTLLMDKVGLSEMDSLGDYYTWSNKHVDVTIYSRIDRVLGNVD</sequence>
<keyword evidence="1" id="KW-1133">Transmembrane helix</keyword>
<dbReference type="EMBL" id="ASHM01037090">
    <property type="protein sequence ID" value="PNX80017.1"/>
    <property type="molecule type" value="Genomic_DNA"/>
</dbReference>
<dbReference type="SUPFAM" id="SSF56219">
    <property type="entry name" value="DNase I-like"/>
    <property type="match status" value="1"/>
</dbReference>
<dbReference type="STRING" id="57577.A0A2K3LNC0"/>
<protein>
    <submittedName>
        <fullName evidence="2">Uncharacterized protein</fullName>
    </submittedName>
</protein>
<dbReference type="AlphaFoldDB" id="A0A2K3LNC0"/>
<dbReference type="PANTHER" id="PTHR33710">
    <property type="entry name" value="BNAC02G09200D PROTEIN"/>
    <property type="match status" value="1"/>
</dbReference>
<organism evidence="2 3">
    <name type="scientific">Trifolium pratense</name>
    <name type="common">Red clover</name>
    <dbReference type="NCBI Taxonomy" id="57577"/>
    <lineage>
        <taxon>Eukaryota</taxon>
        <taxon>Viridiplantae</taxon>
        <taxon>Streptophyta</taxon>
        <taxon>Embryophyta</taxon>
        <taxon>Tracheophyta</taxon>
        <taxon>Spermatophyta</taxon>
        <taxon>Magnoliopsida</taxon>
        <taxon>eudicotyledons</taxon>
        <taxon>Gunneridae</taxon>
        <taxon>Pentapetalae</taxon>
        <taxon>rosids</taxon>
        <taxon>fabids</taxon>
        <taxon>Fabales</taxon>
        <taxon>Fabaceae</taxon>
        <taxon>Papilionoideae</taxon>
        <taxon>50 kb inversion clade</taxon>
        <taxon>NPAAA clade</taxon>
        <taxon>Hologalegina</taxon>
        <taxon>IRL clade</taxon>
        <taxon>Trifolieae</taxon>
        <taxon>Trifolium</taxon>
    </lineage>
</organism>
<dbReference type="InterPro" id="IPR036691">
    <property type="entry name" value="Endo/exonu/phosph_ase_sf"/>
</dbReference>
<evidence type="ECO:0000256" key="1">
    <source>
        <dbReference type="SAM" id="Phobius"/>
    </source>
</evidence>
<name>A0A2K3LNC0_TRIPR</name>
<keyword evidence="1" id="KW-0472">Membrane</keyword>
<evidence type="ECO:0000313" key="2">
    <source>
        <dbReference type="EMBL" id="PNX80017.1"/>
    </source>
</evidence>
<reference evidence="2 3" key="1">
    <citation type="journal article" date="2014" name="Am. J. Bot.">
        <title>Genome assembly and annotation for red clover (Trifolium pratense; Fabaceae).</title>
        <authorList>
            <person name="Istvanek J."/>
            <person name="Jaros M."/>
            <person name="Krenek A."/>
            <person name="Repkova J."/>
        </authorList>
    </citation>
    <scope>NUCLEOTIDE SEQUENCE [LARGE SCALE GENOMIC DNA]</scope>
    <source>
        <strain evidence="3">cv. Tatra</strain>
        <tissue evidence="2">Young leaves</tissue>
    </source>
</reference>
<dbReference type="Gene3D" id="3.60.10.10">
    <property type="entry name" value="Endonuclease/exonuclease/phosphatase"/>
    <property type="match status" value="1"/>
</dbReference>
<proteinExistence type="predicted"/>
<keyword evidence="1" id="KW-0812">Transmembrane</keyword>
<reference evidence="2 3" key="2">
    <citation type="journal article" date="2017" name="Front. Plant Sci.">
        <title>Gene Classification and Mining of Molecular Markers Useful in Red Clover (Trifolium pratense) Breeding.</title>
        <authorList>
            <person name="Istvanek J."/>
            <person name="Dluhosova J."/>
            <person name="Dluhos P."/>
            <person name="Patkova L."/>
            <person name="Nedelnik J."/>
            <person name="Repkova J."/>
        </authorList>
    </citation>
    <scope>NUCLEOTIDE SEQUENCE [LARGE SCALE GENOMIC DNA]</scope>
    <source>
        <strain evidence="3">cv. Tatra</strain>
        <tissue evidence="2">Young leaves</tissue>
    </source>
</reference>
<feature type="transmembrane region" description="Helical" evidence="1">
    <location>
        <begin position="6"/>
        <end position="24"/>
    </location>
</feature>